<dbReference type="InterPro" id="IPR029063">
    <property type="entry name" value="SAM-dependent_MTases_sf"/>
</dbReference>
<dbReference type="EMBL" id="CACVAY010000112">
    <property type="protein sequence ID" value="CAA6823240.1"/>
    <property type="molecule type" value="Genomic_DNA"/>
</dbReference>
<evidence type="ECO:0000313" key="1">
    <source>
        <dbReference type="EMBL" id="CAA6823240.1"/>
    </source>
</evidence>
<dbReference type="SUPFAM" id="SSF53335">
    <property type="entry name" value="S-adenosyl-L-methionine-dependent methyltransferases"/>
    <property type="match status" value="1"/>
</dbReference>
<reference evidence="1" key="1">
    <citation type="submission" date="2020-01" db="EMBL/GenBank/DDBJ databases">
        <authorList>
            <person name="Meier V. D."/>
            <person name="Meier V D."/>
        </authorList>
    </citation>
    <scope>NUCLEOTIDE SEQUENCE</scope>
    <source>
        <strain evidence="1">HLG_WM_MAG_07</strain>
    </source>
</reference>
<dbReference type="Gene3D" id="3.40.50.150">
    <property type="entry name" value="Vaccinia Virus protein VP39"/>
    <property type="match status" value="1"/>
</dbReference>
<proteinExistence type="predicted"/>
<accession>A0A6S6U212</accession>
<protein>
    <recommendedName>
        <fullName evidence="2">Methyltransferase type 12 domain-containing protein</fullName>
    </recommendedName>
</protein>
<gene>
    <name evidence="1" type="ORF">HELGO_WM6624</name>
</gene>
<sequence>MIKYTSTVAKKHASTEHRYIAKNAQTEATLPDGYDWESYRAYVGPPEEYDVFSAMVFNLLTSLGLRQHHRILDIGCGSLRLGRLFMPYLNPGNYYGVEPNQWLVEAGIQHETGQDLIQIKKPVFCFADSMAEFTQPLALNYAVAQSIFSHCGNDLLENWLSEIAFHLQDDGALLATFLLGDRDYSGDGWIYPECVCYRPETMATIASKYGLGFDILDWAHPRQTWALFSKPGYDKRLIQGGPIGWNRLMRNGDDE</sequence>
<evidence type="ECO:0008006" key="2">
    <source>
        <dbReference type="Google" id="ProtNLM"/>
    </source>
</evidence>
<name>A0A6S6U212_9GAMM</name>
<dbReference type="AlphaFoldDB" id="A0A6S6U212"/>
<organism evidence="1">
    <name type="scientific">uncultured Thiotrichaceae bacterium</name>
    <dbReference type="NCBI Taxonomy" id="298394"/>
    <lineage>
        <taxon>Bacteria</taxon>
        <taxon>Pseudomonadati</taxon>
        <taxon>Pseudomonadota</taxon>
        <taxon>Gammaproteobacteria</taxon>
        <taxon>Thiotrichales</taxon>
        <taxon>Thiotrichaceae</taxon>
        <taxon>environmental samples</taxon>
    </lineage>
</organism>